<dbReference type="InterPro" id="IPR000014">
    <property type="entry name" value="PAS"/>
</dbReference>
<dbReference type="SMART" id="SM00065">
    <property type="entry name" value="GAF"/>
    <property type="match status" value="1"/>
</dbReference>
<dbReference type="SMART" id="SM00091">
    <property type="entry name" value="PAS"/>
    <property type="match status" value="1"/>
</dbReference>
<dbReference type="InterPro" id="IPR052163">
    <property type="entry name" value="DGC-Regulatory_Protein"/>
</dbReference>
<dbReference type="PANTHER" id="PTHR46663">
    <property type="entry name" value="DIGUANYLATE CYCLASE DGCT-RELATED"/>
    <property type="match status" value="1"/>
</dbReference>
<dbReference type="CDD" id="cd00130">
    <property type="entry name" value="PAS"/>
    <property type="match status" value="1"/>
</dbReference>
<accession>A0A1D7TGK1</accession>
<dbReference type="SUPFAM" id="SSF53850">
    <property type="entry name" value="Periplasmic binding protein-like II"/>
    <property type="match status" value="1"/>
</dbReference>
<dbReference type="CDD" id="cd01949">
    <property type="entry name" value="GGDEF"/>
    <property type="match status" value="1"/>
</dbReference>
<dbReference type="SUPFAM" id="SSF55073">
    <property type="entry name" value="Nucleotide cyclase"/>
    <property type="match status" value="1"/>
</dbReference>
<dbReference type="PROSITE" id="PS50112">
    <property type="entry name" value="PAS"/>
    <property type="match status" value="1"/>
</dbReference>
<evidence type="ECO:0000259" key="5">
    <source>
        <dbReference type="PROSITE" id="PS50887"/>
    </source>
</evidence>
<dbReference type="InterPro" id="IPR043128">
    <property type="entry name" value="Rev_trsase/Diguanyl_cyclase"/>
</dbReference>
<dbReference type="PATRIC" id="fig|1193502.14.peg.332"/>
<keyword evidence="7" id="KW-1185">Reference proteome</keyword>
<dbReference type="SMART" id="SM00062">
    <property type="entry name" value="PBPb"/>
    <property type="match status" value="1"/>
</dbReference>
<feature type="chain" id="PRO_5009099355" evidence="2">
    <location>
        <begin position="22"/>
        <end position="792"/>
    </location>
</feature>
<feature type="transmembrane region" description="Helical" evidence="1">
    <location>
        <begin position="277"/>
        <end position="296"/>
    </location>
</feature>
<dbReference type="Gene3D" id="3.30.450.40">
    <property type="match status" value="1"/>
</dbReference>
<feature type="domain" description="PAS" evidence="3">
    <location>
        <begin position="481"/>
        <end position="551"/>
    </location>
</feature>
<dbReference type="Pfam" id="PF13426">
    <property type="entry name" value="PAS_9"/>
    <property type="match status" value="1"/>
</dbReference>
<name>A0A1D7TGK1_9BACT</name>
<dbReference type="PROSITE" id="PS50113">
    <property type="entry name" value="PAC"/>
    <property type="match status" value="1"/>
</dbReference>
<dbReference type="SUPFAM" id="SSF55781">
    <property type="entry name" value="GAF domain-like"/>
    <property type="match status" value="1"/>
</dbReference>
<dbReference type="SMART" id="SM00086">
    <property type="entry name" value="PAC"/>
    <property type="match status" value="1"/>
</dbReference>
<dbReference type="Gene3D" id="3.30.70.270">
    <property type="match status" value="1"/>
</dbReference>
<dbReference type="Pfam" id="PF00990">
    <property type="entry name" value="GGDEF"/>
    <property type="match status" value="1"/>
</dbReference>
<dbReference type="GO" id="GO:0003824">
    <property type="term" value="F:catalytic activity"/>
    <property type="evidence" value="ECO:0007669"/>
    <property type="project" value="UniProtKB-ARBA"/>
</dbReference>
<dbReference type="RefSeq" id="WP_069477087.1">
    <property type="nucleotide sequence ID" value="NZ_CP017111.1"/>
</dbReference>
<dbReference type="KEGG" id="shal:SHALO_0326"/>
<dbReference type="InterPro" id="IPR029787">
    <property type="entry name" value="Nucleotide_cyclase"/>
</dbReference>
<feature type="domain" description="GGDEF" evidence="5">
    <location>
        <begin position="644"/>
        <end position="790"/>
    </location>
</feature>
<dbReference type="InterPro" id="IPR001610">
    <property type="entry name" value="PAC"/>
</dbReference>
<dbReference type="Gene3D" id="3.30.450.20">
    <property type="entry name" value="PAS domain"/>
    <property type="match status" value="1"/>
</dbReference>
<gene>
    <name evidence="6" type="ORF">SHALO_0326</name>
</gene>
<dbReference type="SMART" id="SM00267">
    <property type="entry name" value="GGDEF"/>
    <property type="match status" value="1"/>
</dbReference>
<feature type="signal peptide" evidence="2">
    <location>
        <begin position="1"/>
        <end position="21"/>
    </location>
</feature>
<dbReference type="AlphaFoldDB" id="A0A1D7TGK1"/>
<protein>
    <submittedName>
        <fullName evidence="6">Putative diguanylate cyclase/phosphodiesterase</fullName>
    </submittedName>
</protein>
<keyword evidence="2" id="KW-0732">Signal</keyword>
<organism evidence="6 7">
    <name type="scientific">Sulfurospirillum halorespirans DSM 13726</name>
    <dbReference type="NCBI Taxonomy" id="1193502"/>
    <lineage>
        <taxon>Bacteria</taxon>
        <taxon>Pseudomonadati</taxon>
        <taxon>Campylobacterota</taxon>
        <taxon>Epsilonproteobacteria</taxon>
        <taxon>Campylobacterales</taxon>
        <taxon>Sulfurospirillaceae</taxon>
        <taxon>Sulfurospirillum</taxon>
    </lineage>
</organism>
<dbReference type="STRING" id="1193502.SHALO_0326"/>
<evidence type="ECO:0000313" key="7">
    <source>
        <dbReference type="Proteomes" id="UP000094609"/>
    </source>
</evidence>
<dbReference type="PROSITE" id="PS50887">
    <property type="entry name" value="GGDEF"/>
    <property type="match status" value="1"/>
</dbReference>
<dbReference type="InterPro" id="IPR000160">
    <property type="entry name" value="GGDEF_dom"/>
</dbReference>
<dbReference type="Proteomes" id="UP000094609">
    <property type="component" value="Chromosome"/>
</dbReference>
<dbReference type="Pfam" id="PF13185">
    <property type="entry name" value="GAF_2"/>
    <property type="match status" value="1"/>
</dbReference>
<keyword evidence="1" id="KW-0812">Transmembrane</keyword>
<evidence type="ECO:0000313" key="6">
    <source>
        <dbReference type="EMBL" id="AOO64123.1"/>
    </source>
</evidence>
<dbReference type="Gene3D" id="3.40.190.10">
    <property type="entry name" value="Periplasmic binding protein-like II"/>
    <property type="match status" value="2"/>
</dbReference>
<keyword evidence="1" id="KW-0472">Membrane</keyword>
<dbReference type="SUPFAM" id="SSF55785">
    <property type="entry name" value="PYP-like sensor domain (PAS domain)"/>
    <property type="match status" value="1"/>
</dbReference>
<evidence type="ECO:0000259" key="3">
    <source>
        <dbReference type="PROSITE" id="PS50112"/>
    </source>
</evidence>
<proteinExistence type="predicted"/>
<evidence type="ECO:0000256" key="1">
    <source>
        <dbReference type="SAM" id="Phobius"/>
    </source>
</evidence>
<reference evidence="7" key="1">
    <citation type="submission" date="2016-08" db="EMBL/GenBank/DDBJ databases">
        <title>Complete genome sequence of the organohalide-respiring Epsilonproteobacterium Sulfurospirillum halorespirans.</title>
        <authorList>
            <person name="Goris T."/>
            <person name="Zimmermann J."/>
            <person name="Schenz B."/>
            <person name="Lemos M."/>
            <person name="Hackermueller J."/>
            <person name="Diekert G."/>
        </authorList>
    </citation>
    <scope>NUCLEOTIDE SEQUENCE [LARGE SCALE GENOMIC DNA]</scope>
    <source>
        <strain>DSM 13726</strain>
        <strain evidence="7">PCE-M2</strain>
    </source>
</reference>
<dbReference type="InterPro" id="IPR035965">
    <property type="entry name" value="PAS-like_dom_sf"/>
</dbReference>
<dbReference type="InterPro" id="IPR003018">
    <property type="entry name" value="GAF"/>
</dbReference>
<sequence>MIKVLLSSILLFLMASVPLFALSDLTSQPNIVALSETEKAWLREHPTIKVGMDSTYAPYEWMNQNGTYVGMAVDYLHLLERKLGVHFEIIKGKSWSQIIEMGKKGEIDMITSIVQTPERLKYFTFSDPYRETQTMIVDKGEGAFIGSLEHLTHKRVAVEKGYFTQEALAKKYSTIQLVLANNILEALTFVMEGKADAYVGDLSAINYAIKNNGLETLRFSGHTEFSSQHRFAFPKSHTEFASIITKAMASISKEESDAIFNRWLGMRIERGIRAETLIKYSAGVVCLFLLFGYWYYRLHCEIKYRKAVELRECRRNSVLEMIAKMLPLPVILESIVKEVEEQNPHMICSILLLDEEKKYFCDIIGPSLPDFYNEAIKGVLIGESVGSCGTAAYRKERVIVENIATHPYWEAYKEIALRAGVQSCWSEPIFASDETVLGTFAIYHAKPQTPSLADNMLIEQSANLARIAIEKSRVATQLKASEELYRHLTEEVSDVIWKTNRDLIITYISPSDEHLRGYEASEVIGHHVFEMFTQEGISIILDNMKRRAEAEKNGIRTNFATYEVQHRCKDGKLIWGEIISKPERNEKGEITGYHGITREVSERKAMQDRVQQLAFYDPLTKLPNRLLLKERLNHVMYEMKRTKKYSALFFIDLDNFKSLNDTQGHSVGDILLCQVADRLMRCVREVDTVARFGGDEFVVILDALHEDKESSTKQAQTIAEKMRLSVSALYLLSIPGEENEHVVEHRCTASIGVLVFNSEEGSQDDLLKRADTAMYNAKEAGRDQICFYDREA</sequence>
<dbReference type="FunFam" id="3.30.70.270:FF:000001">
    <property type="entry name" value="Diguanylate cyclase domain protein"/>
    <property type="match status" value="1"/>
</dbReference>
<feature type="domain" description="PAC" evidence="4">
    <location>
        <begin position="560"/>
        <end position="612"/>
    </location>
</feature>
<dbReference type="CDD" id="cd01007">
    <property type="entry name" value="PBP2_BvgS_HisK_like"/>
    <property type="match status" value="1"/>
</dbReference>
<keyword evidence="1" id="KW-1133">Transmembrane helix</keyword>
<dbReference type="Pfam" id="PF00497">
    <property type="entry name" value="SBP_bac_3"/>
    <property type="match status" value="1"/>
</dbReference>
<evidence type="ECO:0000259" key="4">
    <source>
        <dbReference type="PROSITE" id="PS50113"/>
    </source>
</evidence>
<dbReference type="NCBIfam" id="TIGR00254">
    <property type="entry name" value="GGDEF"/>
    <property type="match status" value="1"/>
</dbReference>
<dbReference type="EMBL" id="CP017111">
    <property type="protein sequence ID" value="AOO64123.1"/>
    <property type="molecule type" value="Genomic_DNA"/>
</dbReference>
<dbReference type="PANTHER" id="PTHR46663:SF3">
    <property type="entry name" value="SLL0267 PROTEIN"/>
    <property type="match status" value="1"/>
</dbReference>
<evidence type="ECO:0000256" key="2">
    <source>
        <dbReference type="SAM" id="SignalP"/>
    </source>
</evidence>
<dbReference type="InterPro" id="IPR029016">
    <property type="entry name" value="GAF-like_dom_sf"/>
</dbReference>
<dbReference type="NCBIfam" id="TIGR00229">
    <property type="entry name" value="sensory_box"/>
    <property type="match status" value="1"/>
</dbReference>
<dbReference type="InterPro" id="IPR000700">
    <property type="entry name" value="PAS-assoc_C"/>
</dbReference>
<dbReference type="InterPro" id="IPR001638">
    <property type="entry name" value="Solute-binding_3/MltF_N"/>
</dbReference>